<evidence type="ECO:0000256" key="1">
    <source>
        <dbReference type="SAM" id="MobiDB-lite"/>
    </source>
</evidence>
<feature type="compositionally biased region" description="Basic and acidic residues" evidence="1">
    <location>
        <begin position="80"/>
        <end position="91"/>
    </location>
</feature>
<organism evidence="2 3">
    <name type="scientific">Gossypium darwinii</name>
    <name type="common">Darwin's cotton</name>
    <name type="synonym">Gossypium barbadense var. darwinii</name>
    <dbReference type="NCBI Taxonomy" id="34276"/>
    <lineage>
        <taxon>Eukaryota</taxon>
        <taxon>Viridiplantae</taxon>
        <taxon>Streptophyta</taxon>
        <taxon>Embryophyta</taxon>
        <taxon>Tracheophyta</taxon>
        <taxon>Spermatophyta</taxon>
        <taxon>Magnoliopsida</taxon>
        <taxon>eudicotyledons</taxon>
        <taxon>Gunneridae</taxon>
        <taxon>Pentapetalae</taxon>
        <taxon>rosids</taxon>
        <taxon>malvids</taxon>
        <taxon>Malvales</taxon>
        <taxon>Malvaceae</taxon>
        <taxon>Malvoideae</taxon>
        <taxon>Gossypium</taxon>
    </lineage>
</organism>
<protein>
    <submittedName>
        <fullName evidence="2">Uncharacterized protein</fullName>
    </submittedName>
</protein>
<accession>A0A5D2CRU7</accession>
<dbReference type="EMBL" id="CM017705">
    <property type="protein sequence ID" value="TYG71438.1"/>
    <property type="molecule type" value="Genomic_DNA"/>
</dbReference>
<proteinExistence type="predicted"/>
<reference evidence="2 3" key="1">
    <citation type="submission" date="2019-06" db="EMBL/GenBank/DDBJ databases">
        <title>WGS assembly of Gossypium darwinii.</title>
        <authorList>
            <person name="Chen Z.J."/>
            <person name="Sreedasyam A."/>
            <person name="Ando A."/>
            <person name="Song Q."/>
            <person name="De L."/>
            <person name="Hulse-Kemp A."/>
            <person name="Ding M."/>
            <person name="Ye W."/>
            <person name="Kirkbride R."/>
            <person name="Jenkins J."/>
            <person name="Plott C."/>
            <person name="Lovell J."/>
            <person name="Lin Y.-M."/>
            <person name="Vaughn R."/>
            <person name="Liu B."/>
            <person name="Li W."/>
            <person name="Simpson S."/>
            <person name="Scheffler B."/>
            <person name="Saski C."/>
            <person name="Grover C."/>
            <person name="Hu G."/>
            <person name="Conover J."/>
            <person name="Carlson J."/>
            <person name="Shu S."/>
            <person name="Boston L."/>
            <person name="Williams M."/>
            <person name="Peterson D."/>
            <person name="Mcgee K."/>
            <person name="Jones D."/>
            <person name="Wendel J."/>
            <person name="Stelly D."/>
            <person name="Grimwood J."/>
            <person name="Schmutz J."/>
        </authorList>
    </citation>
    <scope>NUCLEOTIDE SEQUENCE [LARGE SCALE GENOMIC DNA]</scope>
    <source>
        <strain evidence="2">1808015.09</strain>
    </source>
</reference>
<evidence type="ECO:0000313" key="3">
    <source>
        <dbReference type="Proteomes" id="UP000323506"/>
    </source>
</evidence>
<dbReference type="Proteomes" id="UP000323506">
    <property type="component" value="Chromosome D05"/>
</dbReference>
<sequence>MLSTLWDSLGYHKILRASEYNQISPSLVSSWLFLLTLPCSQFHISNPPKPKPFIICATPGRPRTSTGSGGKINSIVGNSEKSKVGVKEVNHPHTTILNDVNEENEHKSQANVNGDNDDGAVKGTELPTD</sequence>
<name>A0A5D2CRU7_GOSDA</name>
<gene>
    <name evidence="2" type="ORF">ES288_D05G396300v1</name>
</gene>
<evidence type="ECO:0000313" key="2">
    <source>
        <dbReference type="EMBL" id="TYG71438.1"/>
    </source>
</evidence>
<feature type="region of interest" description="Disordered" evidence="1">
    <location>
        <begin position="57"/>
        <end position="129"/>
    </location>
</feature>
<keyword evidence="3" id="KW-1185">Reference proteome</keyword>
<dbReference type="AlphaFoldDB" id="A0A5D2CRU7"/>